<protein>
    <submittedName>
        <fullName evidence="1">Uncharacterized protein</fullName>
    </submittedName>
</protein>
<dbReference type="AlphaFoldDB" id="A0A1M5R8B0"/>
<sequence>MGAYALNGGHSPDRPMGPLWLQKAAIQQKEGFSAFLTHQPTDSFCCLLSVNSRPRVRGGRRTRLYRSISVKDRL</sequence>
<name>A0A1M5R8B0_9BRAD</name>
<reference evidence="1 2" key="1">
    <citation type="submission" date="2016-11" db="EMBL/GenBank/DDBJ databases">
        <authorList>
            <person name="Jaros S."/>
            <person name="Januszkiewicz K."/>
            <person name="Wedrychowicz H."/>
        </authorList>
    </citation>
    <scope>NUCLEOTIDE SEQUENCE [LARGE SCALE GENOMIC DNA]</scope>
    <source>
        <strain evidence="1 2">GAS138</strain>
    </source>
</reference>
<accession>A0A1M5R8B0</accession>
<dbReference type="EMBL" id="LT670817">
    <property type="protein sequence ID" value="SHH22309.1"/>
    <property type="molecule type" value="Genomic_DNA"/>
</dbReference>
<gene>
    <name evidence="1" type="ORF">SAMN05443248_4115</name>
</gene>
<evidence type="ECO:0000313" key="2">
    <source>
        <dbReference type="Proteomes" id="UP000189796"/>
    </source>
</evidence>
<dbReference type="Proteomes" id="UP000189796">
    <property type="component" value="Chromosome I"/>
</dbReference>
<organism evidence="1 2">
    <name type="scientific">Bradyrhizobium erythrophlei</name>
    <dbReference type="NCBI Taxonomy" id="1437360"/>
    <lineage>
        <taxon>Bacteria</taxon>
        <taxon>Pseudomonadati</taxon>
        <taxon>Pseudomonadota</taxon>
        <taxon>Alphaproteobacteria</taxon>
        <taxon>Hyphomicrobiales</taxon>
        <taxon>Nitrobacteraceae</taxon>
        <taxon>Bradyrhizobium</taxon>
    </lineage>
</organism>
<proteinExistence type="predicted"/>
<evidence type="ECO:0000313" key="1">
    <source>
        <dbReference type="EMBL" id="SHH22309.1"/>
    </source>
</evidence>